<sequence>MMILFQWTRKKYGLYKYYIAHPESINLLNHMKQPSSFLKKAGKTPTSELVQTQIKLEFVNYPLQLKQKRFIFSKIKYLYENDHLIFNDSQSIRPDFNPKLEIVLNDFQEQNLLQDAPQCDDKGVYKLSLKGLLDIDELKILINHKKILLLQHSYHILEDLCRQRSDVKIYGTYLKNLQRPEKNPQLKFYETSKTDKITGQKEYKIVSTFDQISKEDKFKLKSAIDAYYDSYHSDQPWVNLEKQLYQNRVQIDEIDALIQNLQNDEDTKLRMIANQGKTTNYLYQLVYKYNVICP</sequence>
<dbReference type="Proteomes" id="UP000039865">
    <property type="component" value="Unassembled WGS sequence"/>
</dbReference>
<accession>A0A078AYP7</accession>
<evidence type="ECO:0000313" key="1">
    <source>
        <dbReference type="EMBL" id="CDW87560.1"/>
    </source>
</evidence>
<dbReference type="EMBL" id="CCKQ01015726">
    <property type="protein sequence ID" value="CDW87560.1"/>
    <property type="molecule type" value="Genomic_DNA"/>
</dbReference>
<gene>
    <name evidence="1" type="primary">Contig19635.g20820</name>
    <name evidence="1" type="ORF">STYLEM_16666</name>
</gene>
<organism evidence="1 2">
    <name type="scientific">Stylonychia lemnae</name>
    <name type="common">Ciliate</name>
    <dbReference type="NCBI Taxonomy" id="5949"/>
    <lineage>
        <taxon>Eukaryota</taxon>
        <taxon>Sar</taxon>
        <taxon>Alveolata</taxon>
        <taxon>Ciliophora</taxon>
        <taxon>Intramacronucleata</taxon>
        <taxon>Spirotrichea</taxon>
        <taxon>Stichotrichia</taxon>
        <taxon>Sporadotrichida</taxon>
        <taxon>Oxytrichidae</taxon>
        <taxon>Stylonychinae</taxon>
        <taxon>Stylonychia</taxon>
    </lineage>
</organism>
<dbReference type="AlphaFoldDB" id="A0A078AYP7"/>
<protein>
    <submittedName>
        <fullName evidence="1">Uncharacterized protein</fullName>
    </submittedName>
</protein>
<name>A0A078AYP7_STYLE</name>
<keyword evidence="2" id="KW-1185">Reference proteome</keyword>
<proteinExistence type="predicted"/>
<dbReference type="InParanoid" id="A0A078AYP7"/>
<evidence type="ECO:0000313" key="2">
    <source>
        <dbReference type="Proteomes" id="UP000039865"/>
    </source>
</evidence>
<reference evidence="1 2" key="1">
    <citation type="submission" date="2014-06" db="EMBL/GenBank/DDBJ databases">
        <authorList>
            <person name="Swart Estienne"/>
        </authorList>
    </citation>
    <scope>NUCLEOTIDE SEQUENCE [LARGE SCALE GENOMIC DNA]</scope>
    <source>
        <strain evidence="1 2">130c</strain>
    </source>
</reference>